<name>A0ABD2IF82_9BILA</name>
<evidence type="ECO:0000256" key="1">
    <source>
        <dbReference type="SAM" id="MobiDB-lite"/>
    </source>
</evidence>
<protein>
    <submittedName>
        <fullName evidence="2">Uncharacterized protein</fullName>
    </submittedName>
</protein>
<sequence length="174" mass="19930">MGKSHFDPRFPDEFMISELLAEEEGESVFHGPQEDTLTLEQLISRLEEKVAGYQAEGHFCGGPLYRQTDHREAMELAQRINEKLAVDAHLQPTAEQLEQMVIQLMFATEETAVHLTEQRAGDFEWIAIKLFAQSQLEPMHLLDKVGPPANAEGDEEEEEEDEQMDAMQNDEWED</sequence>
<accession>A0ABD2IF82</accession>
<reference evidence="2 3" key="1">
    <citation type="submission" date="2024-10" db="EMBL/GenBank/DDBJ databases">
        <authorList>
            <person name="Kim D."/>
        </authorList>
    </citation>
    <scope>NUCLEOTIDE SEQUENCE [LARGE SCALE GENOMIC DNA]</scope>
    <source>
        <strain evidence="2">BH-2024</strain>
    </source>
</reference>
<dbReference type="Proteomes" id="UP001620626">
    <property type="component" value="Unassembled WGS sequence"/>
</dbReference>
<dbReference type="AlphaFoldDB" id="A0ABD2IF82"/>
<feature type="region of interest" description="Disordered" evidence="1">
    <location>
        <begin position="143"/>
        <end position="174"/>
    </location>
</feature>
<keyword evidence="3" id="KW-1185">Reference proteome</keyword>
<proteinExistence type="predicted"/>
<comment type="caution">
    <text evidence="2">The sequence shown here is derived from an EMBL/GenBank/DDBJ whole genome shotgun (WGS) entry which is preliminary data.</text>
</comment>
<gene>
    <name evidence="2" type="ORF">niasHT_039572</name>
</gene>
<evidence type="ECO:0000313" key="3">
    <source>
        <dbReference type="Proteomes" id="UP001620626"/>
    </source>
</evidence>
<organism evidence="2 3">
    <name type="scientific">Heterodera trifolii</name>
    <dbReference type="NCBI Taxonomy" id="157864"/>
    <lineage>
        <taxon>Eukaryota</taxon>
        <taxon>Metazoa</taxon>
        <taxon>Ecdysozoa</taxon>
        <taxon>Nematoda</taxon>
        <taxon>Chromadorea</taxon>
        <taxon>Rhabditida</taxon>
        <taxon>Tylenchina</taxon>
        <taxon>Tylenchomorpha</taxon>
        <taxon>Tylenchoidea</taxon>
        <taxon>Heteroderidae</taxon>
        <taxon>Heteroderinae</taxon>
        <taxon>Heterodera</taxon>
    </lineage>
</organism>
<dbReference type="EMBL" id="JBICBT010001266">
    <property type="protein sequence ID" value="KAL3075900.1"/>
    <property type="molecule type" value="Genomic_DNA"/>
</dbReference>
<feature type="compositionally biased region" description="Acidic residues" evidence="1">
    <location>
        <begin position="152"/>
        <end position="174"/>
    </location>
</feature>
<evidence type="ECO:0000313" key="2">
    <source>
        <dbReference type="EMBL" id="KAL3075900.1"/>
    </source>
</evidence>